<organism evidence="2 3">
    <name type="scientific">Rotaria magnacalcarata</name>
    <dbReference type="NCBI Taxonomy" id="392030"/>
    <lineage>
        <taxon>Eukaryota</taxon>
        <taxon>Metazoa</taxon>
        <taxon>Spiralia</taxon>
        <taxon>Gnathifera</taxon>
        <taxon>Rotifera</taxon>
        <taxon>Eurotatoria</taxon>
        <taxon>Bdelloidea</taxon>
        <taxon>Philodinida</taxon>
        <taxon>Philodinidae</taxon>
        <taxon>Rotaria</taxon>
    </lineage>
</organism>
<accession>A0A8S3K2A2</accession>
<reference evidence="2" key="1">
    <citation type="submission" date="2021-02" db="EMBL/GenBank/DDBJ databases">
        <authorList>
            <person name="Nowell W R."/>
        </authorList>
    </citation>
    <scope>NUCLEOTIDE SEQUENCE</scope>
</reference>
<feature type="non-terminal residue" evidence="2">
    <location>
        <position position="1"/>
    </location>
</feature>
<gene>
    <name evidence="2" type="ORF">GIL414_LOCUS85812</name>
</gene>
<evidence type="ECO:0000259" key="1">
    <source>
        <dbReference type="PROSITE" id="PS51836"/>
    </source>
</evidence>
<dbReference type="PROSITE" id="PS51836">
    <property type="entry name" value="DENN_FNIP12"/>
    <property type="match status" value="1"/>
</dbReference>
<sequence>VNSIQSFLQYSPLWGQLVDLFSAYGNPLYICRTVLVGSDASLLDRLLYLLSFFIRPSYLTYKIPNTNLSDASEEPNRTYKKIRLYIDELIATSIQIQDIEPYSPVTSVNWGDDDDDEQNIEDDIDILSSDNISTFNDSH</sequence>
<evidence type="ECO:0000313" key="2">
    <source>
        <dbReference type="EMBL" id="CAF5223870.1"/>
    </source>
</evidence>
<evidence type="ECO:0000313" key="3">
    <source>
        <dbReference type="Proteomes" id="UP000681720"/>
    </source>
</evidence>
<feature type="domain" description="UDENN FNIP1/2-type" evidence="1">
    <location>
        <begin position="1"/>
        <end position="139"/>
    </location>
</feature>
<dbReference type="InterPro" id="IPR028085">
    <property type="entry name" value="FNIP_mid_dom"/>
</dbReference>
<dbReference type="Pfam" id="PF14637">
    <property type="entry name" value="FNIP_M"/>
    <property type="match status" value="1"/>
</dbReference>
<comment type="caution">
    <text evidence="2">The sequence shown here is derived from an EMBL/GenBank/DDBJ whole genome shotgun (WGS) entry which is preliminary data.</text>
</comment>
<protein>
    <recommendedName>
        <fullName evidence="1">UDENN FNIP1/2-type domain-containing protein</fullName>
    </recommendedName>
</protein>
<proteinExistence type="predicted"/>
<dbReference type="Proteomes" id="UP000681720">
    <property type="component" value="Unassembled WGS sequence"/>
</dbReference>
<dbReference type="GO" id="GO:0005737">
    <property type="term" value="C:cytoplasm"/>
    <property type="evidence" value="ECO:0007669"/>
    <property type="project" value="TreeGrafter"/>
</dbReference>
<dbReference type="AlphaFoldDB" id="A0A8S3K2A2"/>
<dbReference type="GO" id="GO:0042030">
    <property type="term" value="F:ATPase inhibitor activity"/>
    <property type="evidence" value="ECO:0007669"/>
    <property type="project" value="TreeGrafter"/>
</dbReference>
<name>A0A8S3K2A2_9BILA</name>
<dbReference type="InterPro" id="IPR037545">
    <property type="entry name" value="DENN_FNIP1/2"/>
</dbReference>
<dbReference type="PANTHER" id="PTHR21634:SF9">
    <property type="entry name" value="RE13835P"/>
    <property type="match status" value="1"/>
</dbReference>
<dbReference type="EMBL" id="CAJOBJ010372033">
    <property type="protein sequence ID" value="CAF5223870.1"/>
    <property type="molecule type" value="Genomic_DNA"/>
</dbReference>
<feature type="non-terminal residue" evidence="2">
    <location>
        <position position="139"/>
    </location>
</feature>
<dbReference type="GO" id="GO:0051087">
    <property type="term" value="F:protein-folding chaperone binding"/>
    <property type="evidence" value="ECO:0007669"/>
    <property type="project" value="TreeGrafter"/>
</dbReference>
<dbReference type="PANTHER" id="PTHR21634">
    <property type="entry name" value="RE13835P"/>
    <property type="match status" value="1"/>
</dbReference>